<feature type="domain" description="DUF4124" evidence="2">
    <location>
        <begin position="23"/>
        <end position="62"/>
    </location>
</feature>
<dbReference type="InterPro" id="IPR025392">
    <property type="entry name" value="DUF4124"/>
</dbReference>
<protein>
    <recommendedName>
        <fullName evidence="2">DUF4124 domain-containing protein</fullName>
    </recommendedName>
</protein>
<dbReference type="AlphaFoldDB" id="A0A3B1BZF3"/>
<reference evidence="3" key="1">
    <citation type="submission" date="2018-06" db="EMBL/GenBank/DDBJ databases">
        <authorList>
            <person name="Zhirakovskaya E."/>
        </authorList>
    </citation>
    <scope>NUCLEOTIDE SEQUENCE</scope>
</reference>
<dbReference type="Pfam" id="PF13511">
    <property type="entry name" value="DUF4124"/>
    <property type="match status" value="1"/>
</dbReference>
<proteinExistence type="predicted"/>
<gene>
    <name evidence="3" type="ORF">MNBD_NITROSPINAE01-722</name>
</gene>
<evidence type="ECO:0000256" key="1">
    <source>
        <dbReference type="SAM" id="MobiDB-lite"/>
    </source>
</evidence>
<evidence type="ECO:0000259" key="2">
    <source>
        <dbReference type="Pfam" id="PF13511"/>
    </source>
</evidence>
<accession>A0A3B1BZF3</accession>
<feature type="compositionally biased region" description="Basic and acidic residues" evidence="1">
    <location>
        <begin position="209"/>
        <end position="220"/>
    </location>
</feature>
<name>A0A3B1BZF3_9ZZZZ</name>
<evidence type="ECO:0000313" key="3">
    <source>
        <dbReference type="EMBL" id="VAX17144.1"/>
    </source>
</evidence>
<dbReference type="EMBL" id="UOGC01000045">
    <property type="protein sequence ID" value="VAX17144.1"/>
    <property type="molecule type" value="Genomic_DNA"/>
</dbReference>
<organism evidence="3">
    <name type="scientific">hydrothermal vent metagenome</name>
    <dbReference type="NCBI Taxonomy" id="652676"/>
    <lineage>
        <taxon>unclassified sequences</taxon>
        <taxon>metagenomes</taxon>
        <taxon>ecological metagenomes</taxon>
    </lineage>
</organism>
<sequence length="247" mass="27340">MCLINRPFAGFAIVVLTLLLAWPLTAETASDKQTYKWVDEQGQPHYTDDPYEANKHGIDVILPGAISRKNKTTSAGATSKSSNKGEGHVVMVGDIRFTNSDSGWAVINATLKNDGSSPVEAVQLDVILFHVERRRAADLFIPFTGGKIKPDRLNPGETGTIEYETNVTPEEIAGHRYRITWDTYKNVVKPGKKPAEQRAPEPAVTKPAPPKEKSIKKEPAPETAKSKTRLKIEAKRKLREKLVKESE</sequence>
<feature type="compositionally biased region" description="Basic and acidic residues" evidence="1">
    <location>
        <begin position="230"/>
        <end position="247"/>
    </location>
</feature>
<feature type="region of interest" description="Disordered" evidence="1">
    <location>
        <begin position="190"/>
        <end position="247"/>
    </location>
</feature>